<reference evidence="3 4" key="1">
    <citation type="journal article" date="2018" name="BMC Genomics">
        <title>Genomic evidence for intraspecific hybridization in a clonal and extremely halotolerant yeast.</title>
        <authorList>
            <person name="Gostincar C."/>
            <person name="Stajich J.E."/>
            <person name="Zupancic J."/>
            <person name="Zalar P."/>
            <person name="Gunde-Cimerman N."/>
        </authorList>
    </citation>
    <scope>NUCLEOTIDE SEQUENCE [LARGE SCALE GENOMIC DNA]</scope>
    <source>
        <strain evidence="3 4">EXF-171</strain>
    </source>
</reference>
<protein>
    <recommendedName>
        <fullName evidence="2">F-box domain-containing protein</fullName>
    </recommendedName>
</protein>
<proteinExistence type="predicted"/>
<dbReference type="Gene3D" id="1.20.1280.50">
    <property type="match status" value="1"/>
</dbReference>
<organism evidence="3 4">
    <name type="scientific">Hortaea werneckii</name>
    <name type="common">Black yeast</name>
    <name type="synonym">Cladosporium werneckii</name>
    <dbReference type="NCBI Taxonomy" id="91943"/>
    <lineage>
        <taxon>Eukaryota</taxon>
        <taxon>Fungi</taxon>
        <taxon>Dikarya</taxon>
        <taxon>Ascomycota</taxon>
        <taxon>Pezizomycotina</taxon>
        <taxon>Dothideomycetes</taxon>
        <taxon>Dothideomycetidae</taxon>
        <taxon>Mycosphaerellales</taxon>
        <taxon>Teratosphaeriaceae</taxon>
        <taxon>Hortaea</taxon>
    </lineage>
</organism>
<dbReference type="Pfam" id="PF12937">
    <property type="entry name" value="F-box-like"/>
    <property type="match status" value="1"/>
</dbReference>
<dbReference type="AlphaFoldDB" id="A0A3M7G813"/>
<dbReference type="InterPro" id="IPR032675">
    <property type="entry name" value="LRR_dom_sf"/>
</dbReference>
<dbReference type="VEuPathDB" id="FungiDB:BTJ68_09484"/>
<dbReference type="SUPFAM" id="SSF52047">
    <property type="entry name" value="RNI-like"/>
    <property type="match status" value="1"/>
</dbReference>
<evidence type="ECO:0000256" key="1">
    <source>
        <dbReference type="SAM" id="MobiDB-lite"/>
    </source>
</evidence>
<feature type="domain" description="F-box" evidence="2">
    <location>
        <begin position="160"/>
        <end position="205"/>
    </location>
</feature>
<feature type="compositionally biased region" description="Polar residues" evidence="1">
    <location>
        <begin position="128"/>
        <end position="137"/>
    </location>
</feature>
<evidence type="ECO:0000259" key="2">
    <source>
        <dbReference type="Pfam" id="PF12937"/>
    </source>
</evidence>
<evidence type="ECO:0000313" key="4">
    <source>
        <dbReference type="Proteomes" id="UP000281468"/>
    </source>
</evidence>
<gene>
    <name evidence="3" type="ORF">D0862_08387</name>
</gene>
<accession>A0A3M7G813</accession>
<dbReference type="Gene3D" id="3.80.10.10">
    <property type="entry name" value="Ribonuclease Inhibitor"/>
    <property type="match status" value="1"/>
</dbReference>
<dbReference type="Proteomes" id="UP000281468">
    <property type="component" value="Unassembled WGS sequence"/>
</dbReference>
<dbReference type="InterPro" id="IPR036047">
    <property type="entry name" value="F-box-like_dom_sf"/>
</dbReference>
<feature type="compositionally biased region" description="Basic and acidic residues" evidence="1">
    <location>
        <begin position="138"/>
        <end position="147"/>
    </location>
</feature>
<name>A0A3M7G813_HORWE</name>
<feature type="region of interest" description="Disordered" evidence="1">
    <location>
        <begin position="121"/>
        <end position="147"/>
    </location>
</feature>
<sequence length="605" mass="66290">MRFPEQGSSELADPLTRSRGGVLLHGSALAVEGVLHSGAIEALGANTGGALLGRGEAALEGLAESWGASGALEGAEAKHGGMRYRRVRRRRGEREYRINMALDQQRNWDISMAENLEAVKRRSKENNKSVTQEATTQETKRRNEHGDEVYSTWTNRPVYLPDEIILEILSYVAASKQAQKTLASCCLLSRQWYDAAVPILYAYPYLYGGNFDQFVRAVCPSINLHVRKSPLSELVKSLNMSGLVHQGSRSLTARLLGRTKNQLEEFVAPQASFAENCFPALSKSHRLRTLDLSLVSESPALPLLFKTVAHLTNLRTFRLPRSAGFGAHYHPSTPFVWPLGLENLSLSGGIDAHFLHGVVSFPQTLKSLTIEHCPLAKGFAVTHLLRTAVRPLRNLVHFKIRMMPRLGSHALDHLLALLPQVKRLSVSVDYITPALFDAGHLSLLQKDLDLPLLPTDPSLDTLPDPDSPLTLPADSSSTPQQPTTTTADTLPSLAHPNLHHLELTSSGNPGVEDKISPIDLLIAIDEGIVPQLRQVRVARSLLWHAASTAGDAEALADALQEGSKRDWDAGVLRGDGEVFGGWGSERGEREKVWERVAGVWMFDGA</sequence>
<dbReference type="SUPFAM" id="SSF81383">
    <property type="entry name" value="F-box domain"/>
    <property type="match status" value="1"/>
</dbReference>
<dbReference type="CDD" id="cd09917">
    <property type="entry name" value="F-box_SF"/>
    <property type="match status" value="1"/>
</dbReference>
<evidence type="ECO:0000313" key="3">
    <source>
        <dbReference type="EMBL" id="RMY96804.1"/>
    </source>
</evidence>
<dbReference type="EMBL" id="QWIQ01000282">
    <property type="protein sequence ID" value="RMY96804.1"/>
    <property type="molecule type" value="Genomic_DNA"/>
</dbReference>
<dbReference type="InterPro" id="IPR001810">
    <property type="entry name" value="F-box_dom"/>
</dbReference>
<comment type="caution">
    <text evidence="3">The sequence shown here is derived from an EMBL/GenBank/DDBJ whole genome shotgun (WGS) entry which is preliminary data.</text>
</comment>
<feature type="region of interest" description="Disordered" evidence="1">
    <location>
        <begin position="455"/>
        <end position="491"/>
    </location>
</feature>